<feature type="transmembrane region" description="Helical" evidence="1">
    <location>
        <begin position="29"/>
        <end position="51"/>
    </location>
</feature>
<dbReference type="AlphaFoldDB" id="A0A2M7B9F1"/>
<proteinExistence type="predicted"/>
<gene>
    <name evidence="2" type="ORF">COS58_00835</name>
</gene>
<evidence type="ECO:0000256" key="1">
    <source>
        <dbReference type="SAM" id="Phobius"/>
    </source>
</evidence>
<dbReference type="EMBL" id="PEVG01000008">
    <property type="protein sequence ID" value="PIU99723.1"/>
    <property type="molecule type" value="Genomic_DNA"/>
</dbReference>
<name>A0A2M7B9F1_9BACT</name>
<reference evidence="3" key="1">
    <citation type="submission" date="2017-09" db="EMBL/GenBank/DDBJ databases">
        <title>Depth-based differentiation of microbial function through sediment-hosted aquifers and enrichment of novel symbionts in the deep terrestrial subsurface.</title>
        <authorList>
            <person name="Probst A.J."/>
            <person name="Ladd B."/>
            <person name="Jarett J.K."/>
            <person name="Geller-Mcgrath D.E."/>
            <person name="Sieber C.M.K."/>
            <person name="Emerson J.B."/>
            <person name="Anantharaman K."/>
            <person name="Thomas B.C."/>
            <person name="Malmstrom R."/>
            <person name="Stieglmeier M."/>
            <person name="Klingl A."/>
            <person name="Woyke T."/>
            <person name="Ryan C.M."/>
            <person name="Banfield J.F."/>
        </authorList>
    </citation>
    <scope>NUCLEOTIDE SEQUENCE [LARGE SCALE GENOMIC DNA]</scope>
</reference>
<keyword evidence="1" id="KW-1133">Transmembrane helix</keyword>
<protein>
    <recommendedName>
        <fullName evidence="4">PilN domain-containing protein</fullName>
    </recommendedName>
</protein>
<sequence>MPDGQITTTSFIPKTRLTAPTYRRKSVGIGFFISLLLLLLSAGVFGGLYFYKKSLRTEIDSAAASLELAKKAFEENLIAELSRLNSSINVAKILFNEHQATTQIFKLIGDFTLKDVSFSNFSYNFNGKSAVVSMNGEAKSYANVAIQAKMFEESDFIDKVIFSGLSLKGAGKVSFNVELSFNPSYAIYKP</sequence>
<comment type="caution">
    <text evidence="2">The sequence shown here is derived from an EMBL/GenBank/DDBJ whole genome shotgun (WGS) entry which is preliminary data.</text>
</comment>
<keyword evidence="1" id="KW-0472">Membrane</keyword>
<evidence type="ECO:0000313" key="3">
    <source>
        <dbReference type="Proteomes" id="UP000228561"/>
    </source>
</evidence>
<evidence type="ECO:0000313" key="2">
    <source>
        <dbReference type="EMBL" id="PIU99723.1"/>
    </source>
</evidence>
<keyword evidence="1" id="KW-0812">Transmembrane</keyword>
<accession>A0A2M7B9F1</accession>
<organism evidence="2 3">
    <name type="scientific">Candidatus Tagabacteria bacterium CG03_land_8_20_14_0_80_41_22</name>
    <dbReference type="NCBI Taxonomy" id="1975020"/>
    <lineage>
        <taxon>Bacteria</taxon>
        <taxon>Candidatus Tagaibacteriota</taxon>
    </lineage>
</organism>
<dbReference type="Proteomes" id="UP000228561">
    <property type="component" value="Unassembled WGS sequence"/>
</dbReference>
<evidence type="ECO:0008006" key="4">
    <source>
        <dbReference type="Google" id="ProtNLM"/>
    </source>
</evidence>